<dbReference type="AlphaFoldDB" id="A0A1M6SYM8"/>
<dbReference type="Proteomes" id="UP000184387">
    <property type="component" value="Unassembled WGS sequence"/>
</dbReference>
<proteinExistence type="predicted"/>
<keyword evidence="2" id="KW-1185">Reference proteome</keyword>
<gene>
    <name evidence="1" type="ORF">SAMN02745194_05040</name>
</gene>
<accession>A0A1M6SYM8</accession>
<sequence length="124" mass="12961">MIDWTAILAALGLSAPVATVLGIGLRAALPSLIHITRVWMVDLALRRAAGLMFSIVQTEGWAGGPLDPVRLDKLITTGVRYMQARLGETLAKIGVSADDLRSMVQGAFGELLGKQAATAAPGPV</sequence>
<name>A0A1M6SYM8_9PROT</name>
<dbReference type="STRING" id="198092.SAMN02745194_05040"/>
<evidence type="ECO:0000313" key="2">
    <source>
        <dbReference type="Proteomes" id="UP000184387"/>
    </source>
</evidence>
<protein>
    <submittedName>
        <fullName evidence="1">Uncharacterized protein</fullName>
    </submittedName>
</protein>
<reference evidence="1 2" key="1">
    <citation type="submission" date="2016-11" db="EMBL/GenBank/DDBJ databases">
        <authorList>
            <person name="Jaros S."/>
            <person name="Januszkiewicz K."/>
            <person name="Wedrychowicz H."/>
        </authorList>
    </citation>
    <scope>NUCLEOTIDE SEQUENCE [LARGE SCALE GENOMIC DNA]</scope>
    <source>
        <strain evidence="1 2">DSM 14916</strain>
    </source>
</reference>
<dbReference type="EMBL" id="FQZF01000065">
    <property type="protein sequence ID" value="SHK49825.1"/>
    <property type="molecule type" value="Genomic_DNA"/>
</dbReference>
<organism evidence="1 2">
    <name type="scientific">Muricoccus roseus</name>
    <dbReference type="NCBI Taxonomy" id="198092"/>
    <lineage>
        <taxon>Bacteria</taxon>
        <taxon>Pseudomonadati</taxon>
        <taxon>Pseudomonadota</taxon>
        <taxon>Alphaproteobacteria</taxon>
        <taxon>Acetobacterales</taxon>
        <taxon>Roseomonadaceae</taxon>
        <taxon>Muricoccus</taxon>
    </lineage>
</organism>
<evidence type="ECO:0000313" key="1">
    <source>
        <dbReference type="EMBL" id="SHK49825.1"/>
    </source>
</evidence>
<dbReference type="RefSeq" id="WP_073140608.1">
    <property type="nucleotide sequence ID" value="NZ_FQZF01000065.1"/>
</dbReference>